<name>A0A914HJ02_GLORO</name>
<evidence type="ECO:0000313" key="1">
    <source>
        <dbReference type="Proteomes" id="UP000887572"/>
    </source>
</evidence>
<proteinExistence type="predicted"/>
<keyword evidence="1" id="KW-1185">Reference proteome</keyword>
<organism evidence="1 2">
    <name type="scientific">Globodera rostochiensis</name>
    <name type="common">Golden nematode worm</name>
    <name type="synonym">Heterodera rostochiensis</name>
    <dbReference type="NCBI Taxonomy" id="31243"/>
    <lineage>
        <taxon>Eukaryota</taxon>
        <taxon>Metazoa</taxon>
        <taxon>Ecdysozoa</taxon>
        <taxon>Nematoda</taxon>
        <taxon>Chromadorea</taxon>
        <taxon>Rhabditida</taxon>
        <taxon>Tylenchina</taxon>
        <taxon>Tylenchomorpha</taxon>
        <taxon>Tylenchoidea</taxon>
        <taxon>Heteroderidae</taxon>
        <taxon>Heteroderinae</taxon>
        <taxon>Globodera</taxon>
    </lineage>
</organism>
<sequence length="89" mass="10228">MQRGQPICCNFVISPIHNSRSVQLDQDQVLQNQIQISIVKLNQGQVLQNQIQISIVISSTKTRSYEIRSRSVLKLFNLMLLDWATRSLC</sequence>
<accession>A0A914HJ02</accession>
<dbReference type="Proteomes" id="UP000887572">
    <property type="component" value="Unplaced"/>
</dbReference>
<reference evidence="2" key="1">
    <citation type="submission" date="2022-11" db="UniProtKB">
        <authorList>
            <consortium name="WormBaseParasite"/>
        </authorList>
    </citation>
    <scope>IDENTIFICATION</scope>
</reference>
<evidence type="ECO:0000313" key="2">
    <source>
        <dbReference type="WBParaSite" id="Gr19_v10_g19.t1"/>
    </source>
</evidence>
<dbReference type="WBParaSite" id="Gr19_v10_g19.t1">
    <property type="protein sequence ID" value="Gr19_v10_g19.t1"/>
    <property type="gene ID" value="Gr19_v10_g19"/>
</dbReference>
<protein>
    <submittedName>
        <fullName evidence="2">Uncharacterized protein</fullName>
    </submittedName>
</protein>
<dbReference type="AlphaFoldDB" id="A0A914HJ02"/>